<comment type="subcellular location">
    <subcellularLocation>
        <location evidence="2">Lysosome</location>
    </subcellularLocation>
</comment>
<dbReference type="PRINTS" id="PR00738">
    <property type="entry name" value="GLHYDRLASE20"/>
</dbReference>
<accession>A0A6B2L2K0</accession>
<keyword evidence="7" id="KW-0325">Glycoprotein</keyword>
<evidence type="ECO:0000256" key="8">
    <source>
        <dbReference type="ARBA" id="ARBA00023228"/>
    </source>
</evidence>
<reference evidence="13" key="1">
    <citation type="journal article" date="2020" name="J. Eukaryot. Microbiol.">
        <title>De novo Sequencing, Assembly and Annotation of the Transcriptome for the Free-Living Testate Amoeba Arcella intermedia.</title>
        <authorList>
            <person name="Ribeiro G.M."/>
            <person name="Porfirio-Sousa A.L."/>
            <person name="Maurer-Alcala X.X."/>
            <person name="Katz L.A."/>
            <person name="Lahr D.J.G."/>
        </authorList>
    </citation>
    <scope>NUCLEOTIDE SEQUENCE</scope>
</reference>
<feature type="domain" description="Beta-hexosaminidase eukaryotic type N-terminal" evidence="12">
    <location>
        <begin position="29"/>
        <end position="86"/>
    </location>
</feature>
<evidence type="ECO:0000256" key="3">
    <source>
        <dbReference type="ARBA" id="ARBA00006285"/>
    </source>
</evidence>
<dbReference type="GO" id="GO:0004563">
    <property type="term" value="F:beta-N-acetylhexosaminidase activity"/>
    <property type="evidence" value="ECO:0007669"/>
    <property type="project" value="UniProtKB-EC"/>
</dbReference>
<dbReference type="Gene3D" id="3.20.20.80">
    <property type="entry name" value="Glycosidases"/>
    <property type="match status" value="1"/>
</dbReference>
<dbReference type="CDD" id="cd06562">
    <property type="entry name" value="GH20_HexA_HexB-like"/>
    <property type="match status" value="1"/>
</dbReference>
<evidence type="ECO:0000256" key="9">
    <source>
        <dbReference type="ARBA" id="ARBA00023295"/>
    </source>
</evidence>
<keyword evidence="6" id="KW-0378">Hydrolase</keyword>
<dbReference type="InterPro" id="IPR017853">
    <property type="entry name" value="GH"/>
</dbReference>
<dbReference type="FunFam" id="3.20.20.80:FF:000063">
    <property type="entry name" value="Beta-hexosaminidase"/>
    <property type="match status" value="1"/>
</dbReference>
<dbReference type="SUPFAM" id="SSF51445">
    <property type="entry name" value="(Trans)glycosidases"/>
    <property type="match status" value="1"/>
</dbReference>
<dbReference type="SUPFAM" id="SSF55545">
    <property type="entry name" value="beta-N-acetylhexosaminidase-like domain"/>
    <property type="match status" value="1"/>
</dbReference>
<evidence type="ECO:0000256" key="10">
    <source>
        <dbReference type="PIRSR" id="PIRSR001093-1"/>
    </source>
</evidence>
<dbReference type="GO" id="GO:0005975">
    <property type="term" value="P:carbohydrate metabolic process"/>
    <property type="evidence" value="ECO:0007669"/>
    <property type="project" value="InterPro"/>
</dbReference>
<dbReference type="PIRSF" id="PIRSF001093">
    <property type="entry name" value="B-hxosamndse_ab_euk"/>
    <property type="match status" value="1"/>
</dbReference>
<keyword evidence="9" id="KW-0326">Glycosidase</keyword>
<proteinExistence type="inferred from homology"/>
<keyword evidence="5" id="KW-0732">Signal</keyword>
<dbReference type="InterPro" id="IPR029019">
    <property type="entry name" value="HEX_eukaryotic_N"/>
</dbReference>
<dbReference type="Gene3D" id="3.30.379.10">
    <property type="entry name" value="Chitobiase/beta-hexosaminidase domain 2-like"/>
    <property type="match status" value="1"/>
</dbReference>
<name>A0A6B2L2K0_9EUKA</name>
<comment type="similarity">
    <text evidence="3">Belongs to the glycosyl hydrolase 20 family.</text>
</comment>
<evidence type="ECO:0000259" key="11">
    <source>
        <dbReference type="Pfam" id="PF00728"/>
    </source>
</evidence>
<sequence>MFSIQYQGTSTLMQKAINRYLKQFFLFGQSTVGSSLTLTLTVQDESGSLYLGVDESYTLTASSSGASLNSTTVFGAMKGLETFSQLLDWSSPSSTYLLSRLPLQISDAPRFPWRGLLIDSSRHFLPVSAIKRQIDALSYTKLNTLHWHITDAQSFPIYSASYPNLSAKGAYAPSAIYSTAEVQDIISYGYERGVRVVPEFDIPGHAASWGASDPALVVNCTKYNHNINNIPLDPTKEHTYEVLSGFLNEMSKMFLDAVHVGGDEIVFGCWESDPAVSSWMKQHGMTTGVELAQYFEDRLFNSVLPSTKQIVVWQDLFDNGVQIPNNTIIQVWSDVADLKTVTSSGFKGLISAGWYLNEQVPVPGSTHGDFMDTWMDFYLNEPTNGLTPEEASLVLGGEGCIWGEHVDGLVLDAMVWPRTVAIAERLWSSVDVTSTTQAKPRIQEMSCRLQQRGIGSAPLLPGFCLVP</sequence>
<evidence type="ECO:0000256" key="5">
    <source>
        <dbReference type="ARBA" id="ARBA00022729"/>
    </source>
</evidence>
<dbReference type="GO" id="GO:0005764">
    <property type="term" value="C:lysosome"/>
    <property type="evidence" value="ECO:0007669"/>
    <property type="project" value="UniProtKB-SubCell"/>
</dbReference>
<organism evidence="13">
    <name type="scientific">Arcella intermedia</name>
    <dbReference type="NCBI Taxonomy" id="1963864"/>
    <lineage>
        <taxon>Eukaryota</taxon>
        <taxon>Amoebozoa</taxon>
        <taxon>Tubulinea</taxon>
        <taxon>Elardia</taxon>
        <taxon>Arcellinida</taxon>
        <taxon>Sphaerothecina</taxon>
        <taxon>Arcellidae</taxon>
        <taxon>Arcella</taxon>
    </lineage>
</organism>
<dbReference type="GO" id="GO:0030203">
    <property type="term" value="P:glycosaminoglycan metabolic process"/>
    <property type="evidence" value="ECO:0007669"/>
    <property type="project" value="TreeGrafter"/>
</dbReference>
<dbReference type="EMBL" id="GIBP01002274">
    <property type="protein sequence ID" value="NDV31243.1"/>
    <property type="molecule type" value="Transcribed_RNA"/>
</dbReference>
<dbReference type="InterPro" id="IPR025705">
    <property type="entry name" value="Beta_hexosaminidase_sua/sub"/>
</dbReference>
<evidence type="ECO:0000256" key="6">
    <source>
        <dbReference type="ARBA" id="ARBA00022801"/>
    </source>
</evidence>
<evidence type="ECO:0000256" key="7">
    <source>
        <dbReference type="ARBA" id="ARBA00023180"/>
    </source>
</evidence>
<dbReference type="Pfam" id="PF00728">
    <property type="entry name" value="Glyco_hydro_20"/>
    <property type="match status" value="1"/>
</dbReference>
<evidence type="ECO:0000313" key="13">
    <source>
        <dbReference type="EMBL" id="NDV31243.1"/>
    </source>
</evidence>
<dbReference type="EC" id="3.2.1.52" evidence="4"/>
<dbReference type="InterPro" id="IPR029018">
    <property type="entry name" value="Hex-like_dom2"/>
</dbReference>
<evidence type="ECO:0000256" key="2">
    <source>
        <dbReference type="ARBA" id="ARBA00004371"/>
    </source>
</evidence>
<feature type="active site" description="Proton donor" evidence="10">
    <location>
        <position position="264"/>
    </location>
</feature>
<dbReference type="InterPro" id="IPR015883">
    <property type="entry name" value="Glyco_hydro_20_cat"/>
</dbReference>
<dbReference type="PANTHER" id="PTHR22600">
    <property type="entry name" value="BETA-HEXOSAMINIDASE"/>
    <property type="match status" value="1"/>
</dbReference>
<protein>
    <recommendedName>
        <fullName evidence="4">beta-N-acetylhexosaminidase</fullName>
        <ecNumber evidence="4">3.2.1.52</ecNumber>
    </recommendedName>
</protein>
<evidence type="ECO:0000259" key="12">
    <source>
        <dbReference type="Pfam" id="PF14845"/>
    </source>
</evidence>
<keyword evidence="8" id="KW-0458">Lysosome</keyword>
<comment type="catalytic activity">
    <reaction evidence="1">
        <text>Hydrolysis of terminal non-reducing N-acetyl-D-hexosamine residues in N-acetyl-beta-D-hexosaminides.</text>
        <dbReference type="EC" id="3.2.1.52"/>
    </reaction>
</comment>
<dbReference type="Pfam" id="PF14845">
    <property type="entry name" value="Glycohydro_20b2"/>
    <property type="match status" value="1"/>
</dbReference>
<dbReference type="AlphaFoldDB" id="A0A6B2L2K0"/>
<evidence type="ECO:0000256" key="4">
    <source>
        <dbReference type="ARBA" id="ARBA00012663"/>
    </source>
</evidence>
<feature type="domain" description="Glycoside hydrolase family 20 catalytic" evidence="11">
    <location>
        <begin position="111"/>
        <end position="429"/>
    </location>
</feature>
<dbReference type="GO" id="GO:0016020">
    <property type="term" value="C:membrane"/>
    <property type="evidence" value="ECO:0007669"/>
    <property type="project" value="TreeGrafter"/>
</dbReference>
<evidence type="ECO:0000256" key="1">
    <source>
        <dbReference type="ARBA" id="ARBA00001231"/>
    </source>
</evidence>
<dbReference type="PANTHER" id="PTHR22600:SF21">
    <property type="entry name" value="BETA-HEXOSAMINIDASE A"/>
    <property type="match status" value="1"/>
</dbReference>